<feature type="compositionally biased region" description="Low complexity" evidence="1">
    <location>
        <begin position="333"/>
        <end position="348"/>
    </location>
</feature>
<feature type="region of interest" description="Disordered" evidence="1">
    <location>
        <begin position="102"/>
        <end position="145"/>
    </location>
</feature>
<feature type="region of interest" description="Disordered" evidence="1">
    <location>
        <begin position="26"/>
        <end position="70"/>
    </location>
</feature>
<keyword evidence="2" id="KW-0472">Membrane</keyword>
<accession>A0A3Q9C3W4</accession>
<keyword evidence="2" id="KW-1133">Transmembrane helix</keyword>
<evidence type="ECO:0000256" key="2">
    <source>
        <dbReference type="SAM" id="Phobius"/>
    </source>
</evidence>
<keyword evidence="2" id="KW-0812">Transmembrane</keyword>
<evidence type="ECO:0000256" key="1">
    <source>
        <dbReference type="SAM" id="MobiDB-lite"/>
    </source>
</evidence>
<feature type="compositionally biased region" description="Low complexity" evidence="1">
    <location>
        <begin position="111"/>
        <end position="134"/>
    </location>
</feature>
<reference evidence="3 4" key="1">
    <citation type="submission" date="2018-12" db="EMBL/GenBank/DDBJ databases">
        <authorList>
            <person name="Li K."/>
        </authorList>
    </citation>
    <scope>NUCLEOTIDE SEQUENCE [LARGE SCALE GENOMIC DNA]</scope>
    <source>
        <strain evidence="4">CR22</strain>
    </source>
</reference>
<gene>
    <name evidence="3" type="ORF">EJC51_29630</name>
</gene>
<name>A0A3Q9C3W4_9ACTN</name>
<feature type="region of interest" description="Disordered" evidence="1">
    <location>
        <begin position="332"/>
        <end position="368"/>
    </location>
</feature>
<feature type="compositionally biased region" description="Basic and acidic residues" evidence="1">
    <location>
        <begin position="349"/>
        <end position="361"/>
    </location>
</feature>
<dbReference type="EMBL" id="CP034463">
    <property type="protein sequence ID" value="AZP19868.1"/>
    <property type="molecule type" value="Genomic_DNA"/>
</dbReference>
<proteinExistence type="predicted"/>
<organism evidence="3 4">
    <name type="scientific">Streptomyces aquilus</name>
    <dbReference type="NCBI Taxonomy" id="2548456"/>
    <lineage>
        <taxon>Bacteria</taxon>
        <taxon>Bacillati</taxon>
        <taxon>Actinomycetota</taxon>
        <taxon>Actinomycetes</taxon>
        <taxon>Kitasatosporales</taxon>
        <taxon>Streptomycetaceae</taxon>
        <taxon>Streptomyces</taxon>
    </lineage>
</organism>
<dbReference type="KEGG" id="saqu:EJC51_29630"/>
<evidence type="ECO:0000313" key="3">
    <source>
        <dbReference type="EMBL" id="AZP19868.1"/>
    </source>
</evidence>
<dbReference type="RefSeq" id="WP_126273858.1">
    <property type="nucleotide sequence ID" value="NZ_CP034463.1"/>
</dbReference>
<protein>
    <submittedName>
        <fullName evidence="3">Uncharacterized protein</fullName>
    </submittedName>
</protein>
<evidence type="ECO:0000313" key="4">
    <source>
        <dbReference type="Proteomes" id="UP000280197"/>
    </source>
</evidence>
<sequence>MSDKPAEDSSSTPEVPDEVWEQFVRANETAAPKEPSARARMVTERLRRQEARGELPEGWRAGPARQEKKRGRGVWKALGVLLAVAVAVVAIKPSLLPGDPFGADSADEASETLPAETAAPTGPPASAAPRTPTLDDPFAGSPAKRWADGQAGIVVPEAKAVGGRSKADVASALELTRKLLIDANLDPATLRGERPETALDLLEPQQNVPGFLKKALSKPDRKHDPLVMFSRFDPDEVRLVGDVVKTRGRMTFKAGQGAAVAVHADYTFVYPVVRTDGTTDVARTIVRRVLDLELSDPAKYRVTPGKIGVVKYDQDIGNSACDVYDGFLHPHFPSAEPTGATPTGPTTDPYDRSRDISDDKGCGTVSRT</sequence>
<dbReference type="Proteomes" id="UP000280197">
    <property type="component" value="Chromosome"/>
</dbReference>
<feature type="compositionally biased region" description="Basic and acidic residues" evidence="1">
    <location>
        <begin position="35"/>
        <end position="57"/>
    </location>
</feature>
<feature type="transmembrane region" description="Helical" evidence="2">
    <location>
        <begin position="73"/>
        <end position="91"/>
    </location>
</feature>
<dbReference type="AlphaFoldDB" id="A0A3Q9C3W4"/>
<keyword evidence="4" id="KW-1185">Reference proteome</keyword>